<feature type="compositionally biased region" description="Polar residues" evidence="1">
    <location>
        <begin position="334"/>
        <end position="343"/>
    </location>
</feature>
<feature type="compositionally biased region" description="Basic and acidic residues" evidence="1">
    <location>
        <begin position="324"/>
        <end position="333"/>
    </location>
</feature>
<dbReference type="Proteomes" id="UP000005622">
    <property type="component" value="Unassembled WGS sequence"/>
</dbReference>
<dbReference type="HOGENOM" id="CLU_809144_0_0_1"/>
<dbReference type="AlphaFoldDB" id="H8ZDS0"/>
<protein>
    <submittedName>
        <fullName evidence="2">Uncharacterized protein</fullName>
    </submittedName>
</protein>
<organism evidence="2">
    <name type="scientific">Nematocida ausubeli (strain ATCC PRA-371 / ERTm2)</name>
    <name type="common">Nematode killer fungus</name>
    <dbReference type="NCBI Taxonomy" id="1913371"/>
    <lineage>
        <taxon>Eukaryota</taxon>
        <taxon>Fungi</taxon>
        <taxon>Fungi incertae sedis</taxon>
        <taxon>Microsporidia</taxon>
        <taxon>Nematocida</taxon>
    </lineage>
</organism>
<evidence type="ECO:0000313" key="2">
    <source>
        <dbReference type="EMBL" id="EHY65295.1"/>
    </source>
</evidence>
<evidence type="ECO:0000256" key="1">
    <source>
        <dbReference type="SAM" id="MobiDB-lite"/>
    </source>
</evidence>
<gene>
    <name evidence="2" type="ORF">NERG_01741</name>
</gene>
<sequence>MSEHKKTIIKNASGQRHQRHPQDSNNKTPWTTSLSILDYYLRTSSSPPFGHVIMNSLMRKSSRENSITKKEEIRILDRAEYVSERQQEAIFGEQAINASYFMKSESEKTPKQQMIQLPVMTPKMQPFVRLWRRRIQKAVIMSGMNTNFQTLVSYLVPEELEPLLQGHTSLDTLLDIICHHYEKKGQSPLGTNLKQENFLFIRDFYEAVKKRATHCQVLPVPEEQLQGLIMQTLVNGLTAKTLLSYPVDPSTTVDDYIAQLERTEQHMVTKLQAEYAGKEYRERTPISTPTLPDNRRGNQFCKVHRKYGNHSTEECILGQRKSLERLTKSEASKPTEQSSSTKK</sequence>
<reference evidence="2" key="1">
    <citation type="submission" date="2011-03" db="EMBL/GenBank/DDBJ databases">
        <title>The Genome Sequence of Nematocida sp1 strain ERTm2.</title>
        <authorList>
            <consortium name="The Broad Institute Genome Sequencing Platform"/>
            <consortium name="The Broad Institute Genome Sequencing Center for Infectious Disease"/>
            <person name="Cuomo C."/>
            <person name="Troemel E."/>
            <person name="Young S.K."/>
            <person name="Zeng Q."/>
            <person name="Gargeya S."/>
            <person name="Fitzgerald M."/>
            <person name="Haas B."/>
            <person name="Abouelleil A."/>
            <person name="Alvarado L."/>
            <person name="Arachchi H.M."/>
            <person name="Berlin A."/>
            <person name="Brown A."/>
            <person name="Chapman S.B."/>
            <person name="Chen Z."/>
            <person name="Dunbar C."/>
            <person name="Freedman E."/>
            <person name="Gearin G."/>
            <person name="Gellesch M."/>
            <person name="Goldberg J."/>
            <person name="Griggs A."/>
            <person name="Gujja S."/>
            <person name="Heilman E.R."/>
            <person name="Heiman D."/>
            <person name="Howarth C."/>
            <person name="Larson L."/>
            <person name="Lui A."/>
            <person name="MacDonald P.J.P."/>
            <person name="Mehta T."/>
            <person name="Montmayeur A."/>
            <person name="Murphy C."/>
            <person name="Neiman D."/>
            <person name="Pearson M."/>
            <person name="Priest M."/>
            <person name="Roberts A."/>
            <person name="Saif S."/>
            <person name="Shea T."/>
            <person name="Shenoy N."/>
            <person name="Sisk P."/>
            <person name="Stolte C."/>
            <person name="Sykes S."/>
            <person name="White J."/>
            <person name="Yandava C."/>
            <person name="Wortman J."/>
            <person name="Nusbaum C."/>
            <person name="Birren B."/>
        </authorList>
    </citation>
    <scope>NUCLEOTIDE SEQUENCE</scope>
    <source>
        <strain evidence="2">ERTm2</strain>
    </source>
</reference>
<accession>H8ZDS0</accession>
<name>H8ZDS0_NEMA1</name>
<proteinExistence type="predicted"/>
<feature type="region of interest" description="Disordered" evidence="1">
    <location>
        <begin position="324"/>
        <end position="343"/>
    </location>
</feature>
<feature type="region of interest" description="Disordered" evidence="1">
    <location>
        <begin position="1"/>
        <end position="29"/>
    </location>
</feature>
<dbReference type="EMBL" id="JH604636">
    <property type="protein sequence ID" value="EHY65295.1"/>
    <property type="molecule type" value="Genomic_DNA"/>
</dbReference>